<dbReference type="EMBL" id="KQ766043">
    <property type="protein sequence ID" value="OAD53762.1"/>
    <property type="molecule type" value="Genomic_DNA"/>
</dbReference>
<dbReference type="Gene3D" id="2.60.40.1660">
    <property type="entry name" value="Na, k-atpase alpha subunit"/>
    <property type="match status" value="1"/>
</dbReference>
<comment type="similarity">
    <text evidence="2">Belongs to the X(+)/potassium ATPases subunit beta family.</text>
</comment>
<evidence type="ECO:0000256" key="3">
    <source>
        <dbReference type="ARBA" id="ARBA00022692"/>
    </source>
</evidence>
<comment type="subcellular location">
    <subcellularLocation>
        <location evidence="1">Membrane</location>
        <topology evidence="1">Single-pass type II membrane protein</topology>
    </subcellularLocation>
</comment>
<dbReference type="InterPro" id="IPR000402">
    <property type="entry name" value="Na/K_ATPase_sub_beta"/>
</dbReference>
<dbReference type="GO" id="GO:0006883">
    <property type="term" value="P:intracellular sodium ion homeostasis"/>
    <property type="evidence" value="ECO:0007669"/>
    <property type="project" value="TreeGrafter"/>
</dbReference>
<reference evidence="7 8" key="1">
    <citation type="submission" date="2015-07" db="EMBL/GenBank/DDBJ databases">
        <title>The genome of Eufriesea mexicana.</title>
        <authorList>
            <person name="Pan H."/>
            <person name="Kapheim K."/>
        </authorList>
    </citation>
    <scope>NUCLEOTIDE SEQUENCE [LARGE SCALE GENOMIC DNA]</scope>
    <source>
        <strain evidence="7">0111107269</strain>
        <tissue evidence="7">Whole body</tissue>
    </source>
</reference>
<name>A0A310SK08_9HYME</name>
<dbReference type="InterPro" id="IPR038702">
    <property type="entry name" value="Na/K_ATPase_sub_beta_sf"/>
</dbReference>
<feature type="non-terminal residue" evidence="7">
    <location>
        <position position="256"/>
    </location>
</feature>
<gene>
    <name evidence="7" type="ORF">WN48_09221</name>
</gene>
<keyword evidence="6" id="KW-0472">Membrane</keyword>
<dbReference type="Pfam" id="PF00287">
    <property type="entry name" value="Na_K-ATPase"/>
    <property type="match status" value="1"/>
</dbReference>
<sequence>MKVSIDYVSKLDKPFFQYSGLTSRSLFGTSMRLSRSAFASPGIVFKPNSISTASPIISVSNMTSRTRSERHIQALSDFLGEYHKSLSNYDLDCHNEHSSSNHSEKPCYFDIELLGKCSKPPYGYTKPLQPCVLIKFNKRFDWTPEYYNHSSTLPQSMPTRLKKAIHESRKSNVWLSCDGANNVDKDHIGEIEYIPSPGFPIQFFPFTGQSGYLSPVVALKFKNLTPNILVTVECQLWAFNIEQRSRNALDFQIIIG</sequence>
<evidence type="ECO:0000313" key="8">
    <source>
        <dbReference type="Proteomes" id="UP000250275"/>
    </source>
</evidence>
<dbReference type="Proteomes" id="UP000250275">
    <property type="component" value="Unassembled WGS sequence"/>
</dbReference>
<dbReference type="GO" id="GO:1990573">
    <property type="term" value="P:potassium ion import across plasma membrane"/>
    <property type="evidence" value="ECO:0007669"/>
    <property type="project" value="TreeGrafter"/>
</dbReference>
<dbReference type="PANTHER" id="PTHR11523:SF28">
    <property type="entry name" value="NA_K-ATPASE BETA SUBUNIT ISOFORM 4-RELATED"/>
    <property type="match status" value="1"/>
</dbReference>
<evidence type="ECO:0000313" key="7">
    <source>
        <dbReference type="EMBL" id="OAD53762.1"/>
    </source>
</evidence>
<evidence type="ECO:0000256" key="4">
    <source>
        <dbReference type="ARBA" id="ARBA00022968"/>
    </source>
</evidence>
<dbReference type="PANTHER" id="PTHR11523">
    <property type="entry name" value="SODIUM/POTASSIUM-DEPENDENT ATPASE BETA SUBUNIT"/>
    <property type="match status" value="1"/>
</dbReference>
<evidence type="ECO:0000256" key="2">
    <source>
        <dbReference type="ARBA" id="ARBA00005876"/>
    </source>
</evidence>
<proteinExistence type="inferred from homology"/>
<organism evidence="7 8">
    <name type="scientific">Eufriesea mexicana</name>
    <dbReference type="NCBI Taxonomy" id="516756"/>
    <lineage>
        <taxon>Eukaryota</taxon>
        <taxon>Metazoa</taxon>
        <taxon>Ecdysozoa</taxon>
        <taxon>Arthropoda</taxon>
        <taxon>Hexapoda</taxon>
        <taxon>Insecta</taxon>
        <taxon>Pterygota</taxon>
        <taxon>Neoptera</taxon>
        <taxon>Endopterygota</taxon>
        <taxon>Hymenoptera</taxon>
        <taxon>Apocrita</taxon>
        <taxon>Aculeata</taxon>
        <taxon>Apoidea</taxon>
        <taxon>Anthophila</taxon>
        <taxon>Apidae</taxon>
        <taxon>Eufriesea</taxon>
    </lineage>
</organism>
<dbReference type="GO" id="GO:0036376">
    <property type="term" value="P:sodium ion export across plasma membrane"/>
    <property type="evidence" value="ECO:0007669"/>
    <property type="project" value="TreeGrafter"/>
</dbReference>
<evidence type="ECO:0000256" key="5">
    <source>
        <dbReference type="ARBA" id="ARBA00022989"/>
    </source>
</evidence>
<accession>A0A310SK08</accession>
<keyword evidence="3" id="KW-0812">Transmembrane</keyword>
<dbReference type="GO" id="GO:0030007">
    <property type="term" value="P:intracellular potassium ion homeostasis"/>
    <property type="evidence" value="ECO:0007669"/>
    <property type="project" value="TreeGrafter"/>
</dbReference>
<keyword evidence="4" id="KW-0735">Signal-anchor</keyword>
<protein>
    <submittedName>
        <fullName evidence="7">Sodium/potassium-transporting ATPase subunit beta-1</fullName>
    </submittedName>
</protein>
<dbReference type="GO" id="GO:0001671">
    <property type="term" value="F:ATPase activator activity"/>
    <property type="evidence" value="ECO:0007669"/>
    <property type="project" value="TreeGrafter"/>
</dbReference>
<keyword evidence="5" id="KW-1133">Transmembrane helix</keyword>
<evidence type="ECO:0000256" key="6">
    <source>
        <dbReference type="ARBA" id="ARBA00023136"/>
    </source>
</evidence>
<dbReference type="OrthoDB" id="5912413at2759"/>
<keyword evidence="8" id="KW-1185">Reference proteome</keyword>
<dbReference type="AlphaFoldDB" id="A0A310SK08"/>
<evidence type="ECO:0000256" key="1">
    <source>
        <dbReference type="ARBA" id="ARBA00004606"/>
    </source>
</evidence>
<dbReference type="GO" id="GO:0005890">
    <property type="term" value="C:sodium:potassium-exchanging ATPase complex"/>
    <property type="evidence" value="ECO:0007669"/>
    <property type="project" value="InterPro"/>
</dbReference>